<sequence length="425" mass="47461">MRRRFRSPLLLSLALAAGLAFSGASFAQSQESASLRLMAFGSDAQLTAIKHAIARFNQKYPNVKVEVAIDPISNGWGDYVTKVLSQFNAHNAYDVYGTAIETFRTFETRKLFVPLNDYIQKNPGFSDFAPSLFQQASNQGQTYFIPIGWNNIMINYNRALFKAAGVEYPKQGWTWNDFRETAKKLTVRDPAGNIKQYGYEVPNQFFFVQPWFYSNGTSILNADWTGSNMLDPKVTESLQFLHDLIHVDKVSPIPGKDMLDNQYFAGQIAMISRGHWIIENAIKAKLDMDVAIPPAKVDDTTVIGFGGYGVAATSQHKELAEALITDLTSAETQKEEGELGGGVPGRKSAADSPAFLKFPPSAFLYYQTLPHTKPVPAPANFQEVEKIFIRYYDAMMADEMPIAEGVKRCHEELEASFKRLAAKKE</sequence>
<evidence type="ECO:0000313" key="8">
    <source>
        <dbReference type="EMBL" id="RKP53677.1"/>
    </source>
</evidence>
<evidence type="ECO:0000256" key="6">
    <source>
        <dbReference type="ARBA" id="ARBA00022729"/>
    </source>
</evidence>
<dbReference type="InterPro" id="IPR050490">
    <property type="entry name" value="Bact_solute-bd_prot1"/>
</dbReference>
<keyword evidence="5" id="KW-0813">Transport</keyword>
<name>A0A494XSV7_9BURK</name>
<protein>
    <recommendedName>
        <fullName evidence="4">sn-glycerol-3-phosphate-binding periplasmic protein UgpB</fullName>
    </recommendedName>
</protein>
<comment type="subunit">
    <text evidence="3">The complex is composed of two ATP-binding proteins (UgpC), two transmembrane proteins (UgpA and UgpE) and a solute-binding protein (UgpB).</text>
</comment>
<dbReference type="PANTHER" id="PTHR43649">
    <property type="entry name" value="ARABINOSE-BINDING PROTEIN-RELATED"/>
    <property type="match status" value="1"/>
</dbReference>
<keyword evidence="6 7" id="KW-0732">Signal</keyword>
<dbReference type="CDD" id="cd13585">
    <property type="entry name" value="PBP2_TMBP_like"/>
    <property type="match status" value="1"/>
</dbReference>
<evidence type="ECO:0000256" key="2">
    <source>
        <dbReference type="ARBA" id="ARBA00008520"/>
    </source>
</evidence>
<dbReference type="OrthoDB" id="4393730at2"/>
<dbReference type="SUPFAM" id="SSF53850">
    <property type="entry name" value="Periplasmic binding protein-like II"/>
    <property type="match status" value="1"/>
</dbReference>
<dbReference type="Pfam" id="PF01547">
    <property type="entry name" value="SBP_bac_1"/>
    <property type="match status" value="1"/>
</dbReference>
<evidence type="ECO:0000256" key="1">
    <source>
        <dbReference type="ARBA" id="ARBA00004418"/>
    </source>
</evidence>
<evidence type="ECO:0000256" key="7">
    <source>
        <dbReference type="SAM" id="SignalP"/>
    </source>
</evidence>
<dbReference type="GO" id="GO:0042597">
    <property type="term" value="C:periplasmic space"/>
    <property type="evidence" value="ECO:0007669"/>
    <property type="project" value="UniProtKB-SubCell"/>
</dbReference>
<evidence type="ECO:0000313" key="9">
    <source>
        <dbReference type="Proteomes" id="UP000270342"/>
    </source>
</evidence>
<gene>
    <name evidence="8" type="ORF">D7S86_15520</name>
</gene>
<feature type="signal peptide" evidence="7">
    <location>
        <begin position="1"/>
        <end position="27"/>
    </location>
</feature>
<comment type="similarity">
    <text evidence="2">Belongs to the bacterial solute-binding protein 1 family.</text>
</comment>
<evidence type="ECO:0000256" key="5">
    <source>
        <dbReference type="ARBA" id="ARBA00022448"/>
    </source>
</evidence>
<keyword evidence="9" id="KW-1185">Reference proteome</keyword>
<comment type="subcellular location">
    <subcellularLocation>
        <location evidence="1">Periplasm</location>
    </subcellularLocation>
</comment>
<reference evidence="8 9" key="1">
    <citation type="submission" date="2018-10" db="EMBL/GenBank/DDBJ databases">
        <title>Robbsia sp. DHC34, isolated from soil.</title>
        <authorList>
            <person name="Gao Z.-H."/>
            <person name="Qiu L.-H."/>
        </authorList>
    </citation>
    <scope>NUCLEOTIDE SEQUENCE [LARGE SCALE GENOMIC DNA]</scope>
    <source>
        <strain evidence="8 9">DHC34</strain>
    </source>
</reference>
<evidence type="ECO:0000256" key="4">
    <source>
        <dbReference type="ARBA" id="ARBA00017470"/>
    </source>
</evidence>
<dbReference type="Gene3D" id="3.40.190.10">
    <property type="entry name" value="Periplasmic binding protein-like II"/>
    <property type="match status" value="1"/>
</dbReference>
<proteinExistence type="inferred from homology"/>
<dbReference type="PANTHER" id="PTHR43649:SF31">
    <property type="entry name" value="SN-GLYCEROL-3-PHOSPHATE-BINDING PERIPLASMIC PROTEIN UGPB"/>
    <property type="match status" value="1"/>
</dbReference>
<dbReference type="EMBL" id="RBZU01000006">
    <property type="protein sequence ID" value="RKP53677.1"/>
    <property type="molecule type" value="Genomic_DNA"/>
</dbReference>
<evidence type="ECO:0000256" key="3">
    <source>
        <dbReference type="ARBA" id="ARBA00011557"/>
    </source>
</evidence>
<dbReference type="Proteomes" id="UP000270342">
    <property type="component" value="Unassembled WGS sequence"/>
</dbReference>
<feature type="chain" id="PRO_5019794335" description="sn-glycerol-3-phosphate-binding periplasmic protein UgpB" evidence="7">
    <location>
        <begin position="28"/>
        <end position="425"/>
    </location>
</feature>
<accession>A0A494XSV7</accession>
<dbReference type="InterPro" id="IPR006059">
    <property type="entry name" value="SBP"/>
</dbReference>
<dbReference type="AlphaFoldDB" id="A0A494XSV7"/>
<comment type="caution">
    <text evidence="8">The sequence shown here is derived from an EMBL/GenBank/DDBJ whole genome shotgun (WGS) entry which is preliminary data.</text>
</comment>
<dbReference type="RefSeq" id="WP_121087752.1">
    <property type="nucleotide sequence ID" value="NZ_RBZU01000006.1"/>
</dbReference>
<organism evidence="8 9">
    <name type="scientific">Pararobbsia silviterrae</name>
    <dbReference type="NCBI Taxonomy" id="1792498"/>
    <lineage>
        <taxon>Bacteria</taxon>
        <taxon>Pseudomonadati</taxon>
        <taxon>Pseudomonadota</taxon>
        <taxon>Betaproteobacteria</taxon>
        <taxon>Burkholderiales</taxon>
        <taxon>Burkholderiaceae</taxon>
        <taxon>Pararobbsia</taxon>
    </lineage>
</organism>